<proteinExistence type="predicted"/>
<dbReference type="GeneID" id="37111808"/>
<evidence type="ECO:0000313" key="2">
    <source>
        <dbReference type="Proteomes" id="UP000246702"/>
    </source>
</evidence>
<dbReference type="EMBL" id="MSFK01000003">
    <property type="protein sequence ID" value="PWY95288.1"/>
    <property type="molecule type" value="Genomic_DNA"/>
</dbReference>
<evidence type="ECO:0000313" key="1">
    <source>
        <dbReference type="EMBL" id="PWY95288.1"/>
    </source>
</evidence>
<protein>
    <submittedName>
        <fullName evidence="1">Uncharacterized protein</fullName>
    </submittedName>
</protein>
<dbReference type="STRING" id="1450535.A0A317XEC5"/>
<reference evidence="1 2" key="1">
    <citation type="submission" date="2016-12" db="EMBL/GenBank/DDBJ databases">
        <title>The genomes of Aspergillus section Nigri reveals drivers in fungal speciation.</title>
        <authorList>
            <consortium name="DOE Joint Genome Institute"/>
            <person name="Vesth T.C."/>
            <person name="Nybo J."/>
            <person name="Theobald S."/>
            <person name="Brandl J."/>
            <person name="Frisvad J.C."/>
            <person name="Nielsen K.F."/>
            <person name="Lyhne E.K."/>
            <person name="Kogle M.E."/>
            <person name="Kuo A."/>
            <person name="Riley R."/>
            <person name="Clum A."/>
            <person name="Nolan M."/>
            <person name="Lipzen A."/>
            <person name="Salamov A."/>
            <person name="Henrissat B."/>
            <person name="Wiebenga A."/>
            <person name="De Vries R.P."/>
            <person name="Grigoriev I.V."/>
            <person name="Mortensen U.H."/>
            <person name="Andersen M.R."/>
            <person name="Baker S.E."/>
        </authorList>
    </citation>
    <scope>NUCLEOTIDE SEQUENCE [LARGE SCALE GENOMIC DNA]</scope>
    <source>
        <strain evidence="1 2">CBS 115572</strain>
    </source>
</reference>
<gene>
    <name evidence="1" type="ORF">BO94DRAFT_508457</name>
</gene>
<organism evidence="1 2">
    <name type="scientific">Aspergillus sclerotioniger CBS 115572</name>
    <dbReference type="NCBI Taxonomy" id="1450535"/>
    <lineage>
        <taxon>Eukaryota</taxon>
        <taxon>Fungi</taxon>
        <taxon>Dikarya</taxon>
        <taxon>Ascomycota</taxon>
        <taxon>Pezizomycotina</taxon>
        <taxon>Eurotiomycetes</taxon>
        <taxon>Eurotiomycetidae</taxon>
        <taxon>Eurotiales</taxon>
        <taxon>Aspergillaceae</taxon>
        <taxon>Aspergillus</taxon>
        <taxon>Aspergillus subgen. Circumdati</taxon>
    </lineage>
</organism>
<sequence length="268" mass="30625">MSETLQPDANYGHLPFDIFLSEQWDPNAAVDNQQQWESLVEEWQQLTLIQRWPYQNLAEYSPPNISEAIRSVLATHQTIHERNCSLVTCDGWQTIWLRTCYDPHLENTYAQIKRQSGVPGWGISGNKILDDPTRYNFEDDWRRVIFCMPGITDFGGVVDMDGEGGDLQYKNVQNDAWMVEQAEIDADWWNLAHAGLRIQVGVYLVDREAIESGTIKILWLDEHAEVIWENRLDPWVANLEGLTGAHLSTASLAELVGYDGTWGAMIES</sequence>
<dbReference type="Proteomes" id="UP000246702">
    <property type="component" value="Unassembled WGS sequence"/>
</dbReference>
<keyword evidence="2" id="KW-1185">Reference proteome</keyword>
<accession>A0A317XEC5</accession>
<dbReference type="AlphaFoldDB" id="A0A317XEC5"/>
<comment type="caution">
    <text evidence="1">The sequence shown here is derived from an EMBL/GenBank/DDBJ whole genome shotgun (WGS) entry which is preliminary data.</text>
</comment>
<dbReference type="OrthoDB" id="4364812at2759"/>
<dbReference type="RefSeq" id="XP_025472049.1">
    <property type="nucleotide sequence ID" value="XM_025609665.1"/>
</dbReference>
<name>A0A317XEC5_9EURO</name>